<dbReference type="Gene3D" id="3.50.50.60">
    <property type="entry name" value="FAD/NAD(P)-binding domain"/>
    <property type="match status" value="1"/>
</dbReference>
<sequence length="120" mass="13503">MLPNGGQGATNAIQGAVILSNCLYDLKNTSLPSIIDAFKDYRAQRYKLAKAQFDVSNFMPKIMSKIVSDQHNFEKSAMCRPQQLNWILVIPTRETAVVLPQKPSVRYQEEQEADQASTKN</sequence>
<protein>
    <submittedName>
        <fullName evidence="1">Uncharacterized protein</fullName>
    </submittedName>
</protein>
<accession>A0A9P6QFL4</accession>
<organism evidence="1 2">
    <name type="scientific">Mortierella polycephala</name>
    <dbReference type="NCBI Taxonomy" id="41804"/>
    <lineage>
        <taxon>Eukaryota</taxon>
        <taxon>Fungi</taxon>
        <taxon>Fungi incertae sedis</taxon>
        <taxon>Mucoromycota</taxon>
        <taxon>Mortierellomycotina</taxon>
        <taxon>Mortierellomycetes</taxon>
        <taxon>Mortierellales</taxon>
        <taxon>Mortierellaceae</taxon>
        <taxon>Mortierella</taxon>
    </lineage>
</organism>
<proteinExistence type="predicted"/>
<dbReference type="Proteomes" id="UP000726737">
    <property type="component" value="Unassembled WGS sequence"/>
</dbReference>
<reference evidence="1" key="1">
    <citation type="journal article" date="2020" name="Fungal Divers.">
        <title>Resolving the Mortierellaceae phylogeny through synthesis of multi-gene phylogenetics and phylogenomics.</title>
        <authorList>
            <person name="Vandepol N."/>
            <person name="Liber J."/>
            <person name="Desiro A."/>
            <person name="Na H."/>
            <person name="Kennedy M."/>
            <person name="Barry K."/>
            <person name="Grigoriev I.V."/>
            <person name="Miller A.N."/>
            <person name="O'Donnell K."/>
            <person name="Stajich J.E."/>
            <person name="Bonito G."/>
        </authorList>
    </citation>
    <scope>NUCLEOTIDE SEQUENCE</scope>
    <source>
        <strain evidence="1">KOD948</strain>
    </source>
</reference>
<evidence type="ECO:0000313" key="1">
    <source>
        <dbReference type="EMBL" id="KAG0266139.1"/>
    </source>
</evidence>
<evidence type="ECO:0000313" key="2">
    <source>
        <dbReference type="Proteomes" id="UP000726737"/>
    </source>
</evidence>
<gene>
    <name evidence="1" type="ORF">BG011_003126</name>
</gene>
<dbReference type="EMBL" id="JAAAJA010000021">
    <property type="protein sequence ID" value="KAG0266139.1"/>
    <property type="molecule type" value="Genomic_DNA"/>
</dbReference>
<name>A0A9P6QFL4_9FUNG</name>
<dbReference type="OrthoDB" id="1878542at2759"/>
<comment type="caution">
    <text evidence="1">The sequence shown here is derived from an EMBL/GenBank/DDBJ whole genome shotgun (WGS) entry which is preliminary data.</text>
</comment>
<keyword evidence="2" id="KW-1185">Reference proteome</keyword>
<dbReference type="InterPro" id="IPR036188">
    <property type="entry name" value="FAD/NAD-bd_sf"/>
</dbReference>
<dbReference type="SUPFAM" id="SSF51905">
    <property type="entry name" value="FAD/NAD(P)-binding domain"/>
    <property type="match status" value="1"/>
</dbReference>
<dbReference type="AlphaFoldDB" id="A0A9P6QFL4"/>